<gene>
    <name evidence="1" type="ORF">G5S42_14505</name>
</gene>
<name>A0A7Y6JZ53_9BURK</name>
<dbReference type="Proteomes" id="UP000594380">
    <property type="component" value="Unassembled WGS sequence"/>
</dbReference>
<dbReference type="GeneID" id="301101548"/>
<sequence length="69" mass="7801">MLSPHEYATLVLVRNAPAQIDRERCEFKTLLEQRLIDLEWDGENGGLPVLTEQGKTLLETYDGLFANPA</sequence>
<dbReference type="EMBL" id="JAALDK010000001">
    <property type="protein sequence ID" value="NUY00876.1"/>
    <property type="molecule type" value="Genomic_DNA"/>
</dbReference>
<protein>
    <submittedName>
        <fullName evidence="1">Uncharacterized protein</fullName>
    </submittedName>
</protein>
<comment type="caution">
    <text evidence="1">The sequence shown here is derived from an EMBL/GenBank/DDBJ whole genome shotgun (WGS) entry which is preliminary data.</text>
</comment>
<evidence type="ECO:0000313" key="1">
    <source>
        <dbReference type="EMBL" id="NUY00876.1"/>
    </source>
</evidence>
<dbReference type="AlphaFoldDB" id="A0A7Y6JZ53"/>
<reference evidence="1 2" key="1">
    <citation type="submission" date="2020-02" db="EMBL/GenBank/DDBJ databases">
        <title>Paraburkholderia simonii sp. nov. and Paraburkholderia youngii sp. nov. Brazilian and Mexican Mimosa-associated rhizobia.</title>
        <authorList>
            <person name="Mavima L."/>
            <person name="Beukes C.W."/>
            <person name="Chan W.Y."/>
            <person name="Palmer M."/>
            <person name="De Meyer S.E."/>
            <person name="James E.K."/>
            <person name="Venter S.N."/>
            <person name="Steenkamp E.T."/>
        </authorList>
    </citation>
    <scope>NUCLEOTIDE SEQUENCE [LARGE SCALE GENOMIC DNA]</scope>
    <source>
        <strain evidence="1 2">JPY169</strain>
    </source>
</reference>
<proteinExistence type="predicted"/>
<dbReference type="RefSeq" id="WP_176107336.1">
    <property type="nucleotide sequence ID" value="NZ_JAALDK010000001.1"/>
</dbReference>
<accession>A0A7Y6JZ53</accession>
<evidence type="ECO:0000313" key="2">
    <source>
        <dbReference type="Proteomes" id="UP000594380"/>
    </source>
</evidence>
<organism evidence="1 2">
    <name type="scientific">Paraburkholderia youngii</name>
    <dbReference type="NCBI Taxonomy" id="2782701"/>
    <lineage>
        <taxon>Bacteria</taxon>
        <taxon>Pseudomonadati</taxon>
        <taxon>Pseudomonadota</taxon>
        <taxon>Betaproteobacteria</taxon>
        <taxon>Burkholderiales</taxon>
        <taxon>Burkholderiaceae</taxon>
        <taxon>Paraburkholderia</taxon>
    </lineage>
</organism>